<dbReference type="RefSeq" id="WP_354219533.1">
    <property type="nucleotide sequence ID" value="NZ_JBEPMX010000004.1"/>
</dbReference>
<dbReference type="Proteomes" id="UP001549167">
    <property type="component" value="Unassembled WGS sequence"/>
</dbReference>
<gene>
    <name evidence="1" type="ORF">ABID56_001023</name>
</gene>
<name>A0ABV2KTM0_9BACI</name>
<protein>
    <recommendedName>
        <fullName evidence="3">Uracil DNA glycosylase superfamily protein</fullName>
    </recommendedName>
</protein>
<evidence type="ECO:0000313" key="1">
    <source>
        <dbReference type="EMBL" id="MET3682933.1"/>
    </source>
</evidence>
<comment type="caution">
    <text evidence="1">The sequence shown here is derived from an EMBL/GenBank/DDBJ whole genome shotgun (WGS) entry which is preliminary data.</text>
</comment>
<accession>A0ABV2KTM0</accession>
<proteinExistence type="predicted"/>
<organism evidence="1 2">
    <name type="scientific">Alkalibacillus flavidus</name>
    <dbReference type="NCBI Taxonomy" id="546021"/>
    <lineage>
        <taxon>Bacteria</taxon>
        <taxon>Bacillati</taxon>
        <taxon>Bacillota</taxon>
        <taxon>Bacilli</taxon>
        <taxon>Bacillales</taxon>
        <taxon>Bacillaceae</taxon>
        <taxon>Alkalibacillus</taxon>
    </lineage>
</organism>
<sequence length="240" mass="28007">MNYNQLLHNAYVKRWESLTLSIQELEDIDRPTHPLLLKVMDEIGYHDSDIKLMVVGKETNDWEGPFGYYNVEGLQDFYETFMKESNKAKKTTFWRYMRGFRHHIEKAYPNLTVSTIWNNIHKLGRNGEKGKPNAKIQEITQKHFNVFEDELNILKPDIVIFLTGPGYDAALKNQLPGLTLNSIEDFEMKKIAHCSHPSLPNASIKTYHPGHLNTLTPEKKVFHRESPFHIVERMVSKIKN</sequence>
<evidence type="ECO:0000313" key="2">
    <source>
        <dbReference type="Proteomes" id="UP001549167"/>
    </source>
</evidence>
<reference evidence="1 2" key="1">
    <citation type="submission" date="2024-06" db="EMBL/GenBank/DDBJ databases">
        <title>Genomic Encyclopedia of Type Strains, Phase IV (KMG-IV): sequencing the most valuable type-strain genomes for metagenomic binning, comparative biology and taxonomic classification.</title>
        <authorList>
            <person name="Goeker M."/>
        </authorList>
    </citation>
    <scope>NUCLEOTIDE SEQUENCE [LARGE SCALE GENOMIC DNA]</scope>
    <source>
        <strain evidence="1 2">DSM 23520</strain>
    </source>
</reference>
<dbReference type="EMBL" id="JBEPMX010000004">
    <property type="protein sequence ID" value="MET3682933.1"/>
    <property type="molecule type" value="Genomic_DNA"/>
</dbReference>
<keyword evidence="2" id="KW-1185">Reference proteome</keyword>
<evidence type="ECO:0008006" key="3">
    <source>
        <dbReference type="Google" id="ProtNLM"/>
    </source>
</evidence>